<evidence type="ECO:0000256" key="1">
    <source>
        <dbReference type="SAM" id="Phobius"/>
    </source>
</evidence>
<gene>
    <name evidence="3" type="ORF">HMPREF9013_0199</name>
</gene>
<sequence length="576" mass="66750">MKKWLANTNIWIKAFFRFLSMSLVLYPIYTIFLKGMLTYVFRQIIHYSGFYILNKENLLHIFRQPVMVLAFILFALVSCAIIFSEFSLLLYSVMDELHWKELTKFFRDRIWSKCKQLCGPGIFFFILYLILMIPLANLGLSSSLIAKWKIPDFIGDELMKSTAGILGYGAIMLSVAYINLRLLYFLPLFSLTKRGPKEALWDSWQETKGKTLLHIAYILLYGIFAVIVIVSVYALSAIIFSKWDPFGTSLMKEGLFYSILMGTNYAIHMGLKFVLIMMMIQIHNQPFSRKKRPLYQNVRLWIVVAGIFSLFVSGYIQLSLLEDHPTALKISHRGDSSNFVENSLEALESAHQKKADFVEMDVLMTKDKQFVVFHDRTLKRMAGLNRKVSDLTLEQLQRISIRNEAGMTSRIPSLKEYIEKSNRLKQPLLIELKPEKGKVQEFMKAFLKQYKSLNPLNQNRFISLYLDALLEAKKALPSIQTGYIIPFQLGSLENYPVDFYLVEEFSYNHLFALSAKKQKKQVFVWTINKENKMKELLLNGVDGLLTDDVSLLSMIMKEITGQNYYEKALRLIEAKS</sequence>
<evidence type="ECO:0000313" key="4">
    <source>
        <dbReference type="Proteomes" id="UP000005017"/>
    </source>
</evidence>
<dbReference type="CDD" id="cd08579">
    <property type="entry name" value="GDPD_memb_like"/>
    <property type="match status" value="1"/>
</dbReference>
<dbReference type="InterPro" id="IPR030395">
    <property type="entry name" value="GP_PDE_dom"/>
</dbReference>
<dbReference type="Pfam" id="PF10110">
    <property type="entry name" value="GPDPase_memb"/>
    <property type="match status" value="1"/>
</dbReference>
<feature type="domain" description="GP-PDE" evidence="2">
    <location>
        <begin position="327"/>
        <end position="556"/>
    </location>
</feature>
<dbReference type="PANTHER" id="PTHR46211">
    <property type="entry name" value="GLYCEROPHOSPHORYL DIESTER PHOSPHODIESTERASE"/>
    <property type="match status" value="1"/>
</dbReference>
<dbReference type="OrthoDB" id="1644653at2"/>
<feature type="transmembrane region" description="Helical" evidence="1">
    <location>
        <begin position="212"/>
        <end position="235"/>
    </location>
</feature>
<dbReference type="AlphaFoldDB" id="D2MNH4"/>
<dbReference type="InterPro" id="IPR018476">
    <property type="entry name" value="GlyceroP-diester-Pdiesterase_M"/>
</dbReference>
<dbReference type="Pfam" id="PF03009">
    <property type="entry name" value="GDPD"/>
    <property type="match status" value="1"/>
</dbReference>
<accession>D2MNH4</accession>
<feature type="transmembrane region" description="Helical" evidence="1">
    <location>
        <begin position="300"/>
        <end position="321"/>
    </location>
</feature>
<reference evidence="4" key="1">
    <citation type="submission" date="2009-12" db="EMBL/GenBank/DDBJ databases">
        <title>Sequence of Clostridiales genomosp. BVAB3 str. UPII9-5.</title>
        <authorList>
            <person name="Madupu R."/>
            <person name="Durkin A.S."/>
            <person name="Torralba M."/>
            <person name="Methe B."/>
            <person name="Sutton G.G."/>
            <person name="Strausberg R.L."/>
            <person name="Nelson K.E."/>
        </authorList>
    </citation>
    <scope>NUCLEOTIDE SEQUENCE [LARGE SCALE GENOMIC DNA]</scope>
    <source>
        <strain evidence="4">W1219</strain>
    </source>
</reference>
<dbReference type="GO" id="GO:0006629">
    <property type="term" value="P:lipid metabolic process"/>
    <property type="evidence" value="ECO:0007669"/>
    <property type="project" value="InterPro"/>
</dbReference>
<dbReference type="PROSITE" id="PS51704">
    <property type="entry name" value="GP_PDE"/>
    <property type="match status" value="1"/>
</dbReference>
<keyword evidence="1" id="KW-1133">Transmembrane helix</keyword>
<keyword evidence="1" id="KW-0812">Transmembrane</keyword>
<dbReference type="GO" id="GO:0008081">
    <property type="term" value="F:phosphoric diester hydrolase activity"/>
    <property type="evidence" value="ECO:0007669"/>
    <property type="project" value="InterPro"/>
</dbReference>
<feature type="transmembrane region" description="Helical" evidence="1">
    <location>
        <begin position="66"/>
        <end position="91"/>
    </location>
</feature>
<feature type="transmembrane region" description="Helical" evidence="1">
    <location>
        <begin position="122"/>
        <end position="145"/>
    </location>
</feature>
<comment type="caution">
    <text evidence="3">The sequence shown here is derived from an EMBL/GenBank/DDBJ whole genome shotgun (WGS) entry which is preliminary data.</text>
</comment>
<dbReference type="PANTHER" id="PTHR46211:SF8">
    <property type="entry name" value="PHOSPHODIESTERASE"/>
    <property type="match status" value="1"/>
</dbReference>
<keyword evidence="4" id="KW-1185">Reference proteome</keyword>
<evidence type="ECO:0000313" key="3">
    <source>
        <dbReference type="EMBL" id="EFC05996.1"/>
    </source>
</evidence>
<dbReference type="EMBL" id="ADFR01000003">
    <property type="protein sequence ID" value="EFC05996.1"/>
    <property type="molecule type" value="Genomic_DNA"/>
</dbReference>
<dbReference type="SUPFAM" id="SSF51695">
    <property type="entry name" value="PLC-like phosphodiesterases"/>
    <property type="match status" value="1"/>
</dbReference>
<dbReference type="STRING" id="679192.HMPREF9013_0199"/>
<feature type="transmembrane region" description="Helical" evidence="1">
    <location>
        <begin position="255"/>
        <end position="280"/>
    </location>
</feature>
<dbReference type="InterPro" id="IPR017946">
    <property type="entry name" value="PLC-like_Pdiesterase_TIM-brl"/>
</dbReference>
<protein>
    <submittedName>
        <fullName evidence="3">Glycerophosphodiester phosphodiesterase family protein</fullName>
    </submittedName>
</protein>
<proteinExistence type="predicted"/>
<evidence type="ECO:0000259" key="2">
    <source>
        <dbReference type="PROSITE" id="PS51704"/>
    </source>
</evidence>
<dbReference type="eggNOG" id="COG0584">
    <property type="taxonomic scope" value="Bacteria"/>
</dbReference>
<name>D2MNH4_9FIRM</name>
<dbReference type="Proteomes" id="UP000005017">
    <property type="component" value="Unassembled WGS sequence"/>
</dbReference>
<dbReference type="Gene3D" id="3.20.20.190">
    <property type="entry name" value="Phosphatidylinositol (PI) phosphodiesterase"/>
    <property type="match status" value="1"/>
</dbReference>
<dbReference type="eggNOG" id="COG4781">
    <property type="taxonomic scope" value="Bacteria"/>
</dbReference>
<organism evidence="3 4">
    <name type="scientific">Bulleidia extructa W1219</name>
    <dbReference type="NCBI Taxonomy" id="679192"/>
    <lineage>
        <taxon>Bacteria</taxon>
        <taxon>Bacillati</taxon>
        <taxon>Bacillota</taxon>
        <taxon>Erysipelotrichia</taxon>
        <taxon>Erysipelotrichales</taxon>
        <taxon>Erysipelotrichaceae</taxon>
        <taxon>Bulleidia</taxon>
    </lineage>
</organism>
<keyword evidence="1" id="KW-0472">Membrane</keyword>
<feature type="transmembrane region" description="Helical" evidence="1">
    <location>
        <begin position="165"/>
        <end position="191"/>
    </location>
</feature>
<dbReference type="RefSeq" id="WP_006626945.1">
    <property type="nucleotide sequence ID" value="NZ_ADFR01000003.1"/>
</dbReference>